<keyword evidence="1" id="KW-1133">Transmembrane helix</keyword>
<comment type="caution">
    <text evidence="3">The sequence shown here is derived from an EMBL/GenBank/DDBJ whole genome shotgun (WGS) entry which is preliminary data.</text>
</comment>
<proteinExistence type="predicted"/>
<feature type="transmembrane region" description="Helical" evidence="1">
    <location>
        <begin position="63"/>
        <end position="86"/>
    </location>
</feature>
<evidence type="ECO:0000256" key="1">
    <source>
        <dbReference type="SAM" id="Phobius"/>
    </source>
</evidence>
<gene>
    <name evidence="3" type="ORF">N180_00530</name>
</gene>
<keyword evidence="3" id="KW-0378">Hydrolase</keyword>
<dbReference type="Proteomes" id="UP000028007">
    <property type="component" value="Unassembled WGS sequence"/>
</dbReference>
<dbReference type="GO" id="GO:0004519">
    <property type="term" value="F:endonuclease activity"/>
    <property type="evidence" value="ECO:0007669"/>
    <property type="project" value="UniProtKB-KW"/>
</dbReference>
<keyword evidence="3" id="KW-0255">Endonuclease</keyword>
<feature type="transmembrane region" description="Helical" evidence="1">
    <location>
        <begin position="6"/>
        <end position="29"/>
    </location>
</feature>
<keyword evidence="4" id="KW-1185">Reference proteome</keyword>
<evidence type="ECO:0000313" key="3">
    <source>
        <dbReference type="EMBL" id="KEQ28157.1"/>
    </source>
</evidence>
<dbReference type="AlphaFoldDB" id="A0A081PBT4"/>
<name>A0A081PBT4_9SPHI</name>
<keyword evidence="3" id="KW-0540">Nuclease</keyword>
<organism evidence="3 4">
    <name type="scientific">Pedobacter antarcticus 4BY</name>
    <dbReference type="NCBI Taxonomy" id="1358423"/>
    <lineage>
        <taxon>Bacteria</taxon>
        <taxon>Pseudomonadati</taxon>
        <taxon>Bacteroidota</taxon>
        <taxon>Sphingobacteriia</taxon>
        <taxon>Sphingobacteriales</taxon>
        <taxon>Sphingobacteriaceae</taxon>
        <taxon>Pedobacter</taxon>
    </lineage>
</organism>
<dbReference type="SUPFAM" id="SSF56219">
    <property type="entry name" value="DNase I-like"/>
    <property type="match status" value="1"/>
</dbReference>
<dbReference type="Gene3D" id="3.60.10.10">
    <property type="entry name" value="Endonuclease/exonuclease/phosphatase"/>
    <property type="match status" value="1"/>
</dbReference>
<keyword evidence="1" id="KW-0472">Membrane</keyword>
<sequence>MTLPLPLLCFSLFLIISTLIPLIRHDYWIFRIFEYPRLQKLILNLIVILIITVWYMPENTVAWIVLAALFLNLLYLCYQVYPFTILGTKQIVKSRNPPGDNNVRLLIANVYQENRRAADYHRIIDQCNPDLILLVETNLWWQKQMDSISSDYPHQLKIPLENTYGMILYSRFELENGQVNFLVEDDIPSIEVDVRLRSGVLIRLFCLHPQPPVPQENPRSTERDKEILMIAKKAKKCAQPVIVIGDLNDVAWSYTTELFSKISGLLDPRRGRGFFNSFNAKYFFLRFPLDHIFCSTDFTLTSIQRLESCGSDHFPMCADLQFDSDSEARNEAPVADQEDKELAEEKLAKPIEIF</sequence>
<dbReference type="OrthoDB" id="9796594at2"/>
<feature type="domain" description="Endonuclease/exonuclease/phosphatase" evidence="2">
    <location>
        <begin position="108"/>
        <end position="313"/>
    </location>
</feature>
<accession>A0A081PBT4</accession>
<dbReference type="RefSeq" id="WP_037444722.1">
    <property type="nucleotide sequence ID" value="NZ_JNFF01000117.1"/>
</dbReference>
<reference evidence="3 4" key="1">
    <citation type="journal article" date="1992" name="Int. J. Syst. Bacteriol.">
        <title>Sphingobacterium antarcticus sp. nov. a Psychrotrophic Bacterium from the Soils of Schirmacher Oasis, Antarctica.</title>
        <authorList>
            <person name="Shivaji S."/>
            <person name="Ray M.K."/>
            <person name="Rao N.S."/>
            <person name="Saiserr L."/>
            <person name="Jagannadham M.V."/>
            <person name="Kumar G.S."/>
            <person name="Reddy G."/>
            <person name="Bhargava P.M."/>
        </authorList>
    </citation>
    <scope>NUCLEOTIDE SEQUENCE [LARGE SCALE GENOMIC DNA]</scope>
    <source>
        <strain evidence="3 4">4BY</strain>
    </source>
</reference>
<evidence type="ECO:0000259" key="2">
    <source>
        <dbReference type="Pfam" id="PF03372"/>
    </source>
</evidence>
<feature type="transmembrane region" description="Helical" evidence="1">
    <location>
        <begin position="41"/>
        <end position="57"/>
    </location>
</feature>
<dbReference type="InterPro" id="IPR036691">
    <property type="entry name" value="Endo/exonu/phosph_ase_sf"/>
</dbReference>
<dbReference type="InterPro" id="IPR005135">
    <property type="entry name" value="Endo/exonuclease/phosphatase"/>
</dbReference>
<protein>
    <submittedName>
        <fullName evidence="3">Endonuclease</fullName>
    </submittedName>
</protein>
<dbReference type="eggNOG" id="COG3021">
    <property type="taxonomic scope" value="Bacteria"/>
</dbReference>
<dbReference type="EMBL" id="JNFF01000117">
    <property type="protein sequence ID" value="KEQ28157.1"/>
    <property type="molecule type" value="Genomic_DNA"/>
</dbReference>
<evidence type="ECO:0000313" key="4">
    <source>
        <dbReference type="Proteomes" id="UP000028007"/>
    </source>
</evidence>
<dbReference type="Pfam" id="PF03372">
    <property type="entry name" value="Exo_endo_phos"/>
    <property type="match status" value="1"/>
</dbReference>
<keyword evidence="1" id="KW-0812">Transmembrane</keyword>